<keyword evidence="16" id="KW-0670">Pyruvate</keyword>
<dbReference type="STRING" id="43775.SAMN04489760_11333"/>
<dbReference type="Pfam" id="PF01326">
    <property type="entry name" value="PPDK_N"/>
    <property type="match status" value="1"/>
</dbReference>
<evidence type="ECO:0000256" key="11">
    <source>
        <dbReference type="ARBA" id="ARBA00022840"/>
    </source>
</evidence>
<sequence>MEKIPARVSTGFEGLDKVIDGLRIGDNVVWQVDSISDYRSFVKPFVQRALTENRKVVYLRFAQHEPLLEENRRITLYHLDAQSGFESFSSEVYNIATREGEGVFYVFDSLSDLLSAWATDLMIGNFFRITCPYLYQLDTVAYFALLRDNHSYRTVARIRETTQLLLDVYNVEDRIYVHPLKVMGRHLPTMFLPHLMSGNRFTPVSSSVDTGQLVRYFSGKGLENAKRNLDYWDRLFLHVRDLLQEEMDDEEKRDILDHLCEIMIGREERIQELARKYLTLEDLCNIKARLIGTGYIGGKAAGMVIARNILLQDPSFDWQRYLEPHDSFFIGSDVFYTYIVENGWWKQRMEQKTGEGYFEIARILREQMLNGRFPDEIEEQFWRVIEYFGQSPLIVRSSSLLEDAFGNAFAGKYESLFCVNQGSPEERYRQFREAVRRIFASTMNEDALAYRLQRGLEKHDEQMAILVQRVSGSYRKEFFFPDLAGVGISYNTFVWKKEMDPRAGMVRLVMGLGTRAVNRVENDYPRVFPLDAPSLRPHSGGSDIRRYSQHDVDVLNINSNEFETIPANTVLSGDMGIQSEMVGIRDHESEQLLKERGRGGEERWILTFDKLLSETPFPAIMQKMMKTLEEKYDYPVDIEFTTNFTGDGAFMVNLVQCRPLQTKGRGEGARVDIPSKLSLEQILFQTEGNFMGSSIAQQVKRLIYVDSEEYSRLSLSEKYDIARLIGRLNRISKREDCPTVLLGPGRWGTTTPSLGVPVRFAEINNFLAIVEIAYTTGSLMPELSFGTHFFQDLVETDIFYVALFPEQEEFLFNVGVIKEGENLLPALLPESARYEKTVIVRDVEKEKFSLYADIVSRKVLCYRSVIR</sequence>
<dbReference type="InterPro" id="IPR002192">
    <property type="entry name" value="PPDK_AMP/ATP-bd"/>
</dbReference>
<dbReference type="InterPro" id="IPR013815">
    <property type="entry name" value="ATP_grasp_subdomain_1"/>
</dbReference>
<evidence type="ECO:0000256" key="13">
    <source>
        <dbReference type="ARBA" id="ARBA00033470"/>
    </source>
</evidence>
<evidence type="ECO:0000256" key="1">
    <source>
        <dbReference type="ARBA" id="ARBA00001946"/>
    </source>
</evidence>
<dbReference type="SUPFAM" id="SSF56059">
    <property type="entry name" value="Glutathione synthetase ATP-binding domain-like"/>
    <property type="match status" value="1"/>
</dbReference>
<keyword evidence="17" id="KW-1185">Reference proteome</keyword>
<comment type="similarity">
    <text evidence="4">Belongs to the PEP-utilizing enzyme family.</text>
</comment>
<keyword evidence="8" id="KW-0479">Metal-binding</keyword>
<evidence type="ECO:0000256" key="9">
    <source>
        <dbReference type="ARBA" id="ARBA00022741"/>
    </source>
</evidence>
<gene>
    <name evidence="16" type="ORF">SAMN04489760_11333</name>
</gene>
<dbReference type="OrthoDB" id="9812167at2"/>
<keyword evidence="12" id="KW-0460">Magnesium</keyword>
<dbReference type="InterPro" id="IPR006319">
    <property type="entry name" value="PEP_synth"/>
</dbReference>
<dbReference type="GO" id="GO:0008986">
    <property type="term" value="F:pyruvate, water dikinase activity"/>
    <property type="evidence" value="ECO:0007669"/>
    <property type="project" value="UniProtKB-EC"/>
</dbReference>
<dbReference type="PANTHER" id="PTHR43030:SF1">
    <property type="entry name" value="PHOSPHOENOLPYRUVATE SYNTHASE"/>
    <property type="match status" value="1"/>
</dbReference>
<dbReference type="EMBL" id="FOBS01000013">
    <property type="protein sequence ID" value="SEM39373.1"/>
    <property type="molecule type" value="Genomic_DNA"/>
</dbReference>
<evidence type="ECO:0000256" key="6">
    <source>
        <dbReference type="ARBA" id="ARBA00021623"/>
    </source>
</evidence>
<evidence type="ECO:0000256" key="7">
    <source>
        <dbReference type="ARBA" id="ARBA00022679"/>
    </source>
</evidence>
<evidence type="ECO:0000313" key="16">
    <source>
        <dbReference type="EMBL" id="SEM39373.1"/>
    </source>
</evidence>
<evidence type="ECO:0000256" key="4">
    <source>
        <dbReference type="ARBA" id="ARBA00007837"/>
    </source>
</evidence>
<keyword evidence="11" id="KW-0067">ATP-binding</keyword>
<dbReference type="GO" id="GO:0046872">
    <property type="term" value="F:metal ion binding"/>
    <property type="evidence" value="ECO:0007669"/>
    <property type="project" value="UniProtKB-KW"/>
</dbReference>
<comment type="cofactor">
    <cofactor evidence="1">
        <name>Mg(2+)</name>
        <dbReference type="ChEBI" id="CHEBI:18420"/>
    </cofactor>
</comment>
<dbReference type="AlphaFoldDB" id="A0A1H7Y076"/>
<comment type="pathway">
    <text evidence="3">Carbohydrate biosynthesis; gluconeogenesis.</text>
</comment>
<keyword evidence="10 16" id="KW-0418">Kinase</keyword>
<dbReference type="PANTHER" id="PTHR43030">
    <property type="entry name" value="PHOSPHOENOLPYRUVATE SYNTHASE"/>
    <property type="match status" value="1"/>
</dbReference>
<dbReference type="RefSeq" id="WP_093883562.1">
    <property type="nucleotide sequence ID" value="NZ_FOBS01000013.1"/>
</dbReference>
<dbReference type="Gene3D" id="3.30.1490.20">
    <property type="entry name" value="ATP-grasp fold, A domain"/>
    <property type="match status" value="1"/>
</dbReference>
<evidence type="ECO:0000256" key="3">
    <source>
        <dbReference type="ARBA" id="ARBA00004742"/>
    </source>
</evidence>
<organism evidence="16 17">
    <name type="scientific">Syntrophus gentianae</name>
    <dbReference type="NCBI Taxonomy" id="43775"/>
    <lineage>
        <taxon>Bacteria</taxon>
        <taxon>Pseudomonadati</taxon>
        <taxon>Thermodesulfobacteriota</taxon>
        <taxon>Syntrophia</taxon>
        <taxon>Syntrophales</taxon>
        <taxon>Syntrophaceae</taxon>
        <taxon>Syntrophus</taxon>
    </lineage>
</organism>
<accession>A0A1H7Y076</accession>
<comment type="function">
    <text evidence="2">Catalyzes the phosphorylation of pyruvate to phosphoenolpyruvate.</text>
</comment>
<keyword evidence="7" id="KW-0808">Transferase</keyword>
<name>A0A1H7Y076_9BACT</name>
<evidence type="ECO:0000259" key="15">
    <source>
        <dbReference type="Pfam" id="PF01326"/>
    </source>
</evidence>
<comment type="catalytic activity">
    <reaction evidence="14">
        <text>pyruvate + ATP + H2O = phosphoenolpyruvate + AMP + phosphate + 2 H(+)</text>
        <dbReference type="Rhea" id="RHEA:11364"/>
        <dbReference type="ChEBI" id="CHEBI:15361"/>
        <dbReference type="ChEBI" id="CHEBI:15377"/>
        <dbReference type="ChEBI" id="CHEBI:15378"/>
        <dbReference type="ChEBI" id="CHEBI:30616"/>
        <dbReference type="ChEBI" id="CHEBI:43474"/>
        <dbReference type="ChEBI" id="CHEBI:58702"/>
        <dbReference type="ChEBI" id="CHEBI:456215"/>
        <dbReference type="EC" id="2.7.9.2"/>
    </reaction>
</comment>
<evidence type="ECO:0000256" key="8">
    <source>
        <dbReference type="ARBA" id="ARBA00022723"/>
    </source>
</evidence>
<dbReference type="Proteomes" id="UP000198744">
    <property type="component" value="Unassembled WGS sequence"/>
</dbReference>
<evidence type="ECO:0000313" key="17">
    <source>
        <dbReference type="Proteomes" id="UP000198744"/>
    </source>
</evidence>
<dbReference type="GO" id="GO:0005524">
    <property type="term" value="F:ATP binding"/>
    <property type="evidence" value="ECO:0007669"/>
    <property type="project" value="UniProtKB-KW"/>
</dbReference>
<evidence type="ECO:0000256" key="14">
    <source>
        <dbReference type="ARBA" id="ARBA00047700"/>
    </source>
</evidence>
<feature type="domain" description="Pyruvate phosphate dikinase AMP/ATP-binding" evidence="15">
    <location>
        <begin position="295"/>
        <end position="669"/>
    </location>
</feature>
<evidence type="ECO:0000256" key="10">
    <source>
        <dbReference type="ARBA" id="ARBA00022777"/>
    </source>
</evidence>
<proteinExistence type="inferred from homology"/>
<reference evidence="16 17" key="1">
    <citation type="submission" date="2016-10" db="EMBL/GenBank/DDBJ databases">
        <authorList>
            <person name="de Groot N.N."/>
        </authorList>
    </citation>
    <scope>NUCLEOTIDE SEQUENCE [LARGE SCALE GENOMIC DNA]</scope>
    <source>
        <strain evidence="16 17">DSM 8423</strain>
    </source>
</reference>
<protein>
    <recommendedName>
        <fullName evidence="6">Phosphoenolpyruvate synthase</fullName>
        <ecNumber evidence="5">2.7.9.2</ecNumber>
    </recommendedName>
    <alternativeName>
        <fullName evidence="13">Pyruvate, water dikinase</fullName>
    </alternativeName>
</protein>
<evidence type="ECO:0000256" key="2">
    <source>
        <dbReference type="ARBA" id="ARBA00002988"/>
    </source>
</evidence>
<dbReference type="EC" id="2.7.9.2" evidence="5"/>
<evidence type="ECO:0000256" key="5">
    <source>
        <dbReference type="ARBA" id="ARBA00011996"/>
    </source>
</evidence>
<keyword evidence="9" id="KW-0547">Nucleotide-binding</keyword>
<evidence type="ECO:0000256" key="12">
    <source>
        <dbReference type="ARBA" id="ARBA00022842"/>
    </source>
</evidence>